<evidence type="ECO:0000256" key="3">
    <source>
        <dbReference type="ARBA" id="ARBA00012438"/>
    </source>
</evidence>
<dbReference type="PROSITE" id="PS50112">
    <property type="entry name" value="PAS"/>
    <property type="match status" value="1"/>
</dbReference>
<keyword evidence="8 16" id="KW-0418">Kinase</keyword>
<dbReference type="SUPFAM" id="SSF158472">
    <property type="entry name" value="HAMP domain-like"/>
    <property type="match status" value="1"/>
</dbReference>
<keyword evidence="17" id="KW-1185">Reference proteome</keyword>
<dbReference type="Pfam" id="PF02518">
    <property type="entry name" value="HATPase_c"/>
    <property type="match status" value="1"/>
</dbReference>
<proteinExistence type="predicted"/>
<dbReference type="InterPro" id="IPR013767">
    <property type="entry name" value="PAS_fold"/>
</dbReference>
<comment type="catalytic activity">
    <reaction evidence="1">
        <text>ATP + protein L-histidine = ADP + protein N-phospho-L-histidine.</text>
        <dbReference type="EC" id="2.7.13.3"/>
    </reaction>
</comment>
<dbReference type="InterPro" id="IPR003660">
    <property type="entry name" value="HAMP_dom"/>
</dbReference>
<dbReference type="Gene3D" id="6.10.340.10">
    <property type="match status" value="1"/>
</dbReference>
<evidence type="ECO:0000259" key="15">
    <source>
        <dbReference type="PROSITE" id="PS50885"/>
    </source>
</evidence>
<protein>
    <recommendedName>
        <fullName evidence="3">histidine kinase</fullName>
        <ecNumber evidence="3">2.7.13.3</ecNumber>
    </recommendedName>
</protein>
<evidence type="ECO:0000256" key="10">
    <source>
        <dbReference type="ARBA" id="ARBA00023012"/>
    </source>
</evidence>
<dbReference type="Pfam" id="PF00512">
    <property type="entry name" value="HisKA"/>
    <property type="match status" value="1"/>
</dbReference>
<evidence type="ECO:0000256" key="8">
    <source>
        <dbReference type="ARBA" id="ARBA00022777"/>
    </source>
</evidence>
<dbReference type="PROSITE" id="PS50109">
    <property type="entry name" value="HIS_KIN"/>
    <property type="match status" value="1"/>
</dbReference>
<accession>A0ABT9V8I5</accession>
<dbReference type="PANTHER" id="PTHR45453:SF1">
    <property type="entry name" value="PHOSPHATE REGULON SENSOR PROTEIN PHOR"/>
    <property type="match status" value="1"/>
</dbReference>
<evidence type="ECO:0000256" key="6">
    <source>
        <dbReference type="ARBA" id="ARBA00022679"/>
    </source>
</evidence>
<evidence type="ECO:0000256" key="11">
    <source>
        <dbReference type="ARBA" id="ARBA00023136"/>
    </source>
</evidence>
<dbReference type="Proteomes" id="UP001231362">
    <property type="component" value="Unassembled WGS sequence"/>
</dbReference>
<evidence type="ECO:0000256" key="1">
    <source>
        <dbReference type="ARBA" id="ARBA00000085"/>
    </source>
</evidence>
<dbReference type="EC" id="2.7.13.3" evidence="3"/>
<evidence type="ECO:0000256" key="5">
    <source>
        <dbReference type="ARBA" id="ARBA00022553"/>
    </source>
</evidence>
<dbReference type="PRINTS" id="PR00344">
    <property type="entry name" value="BCTRLSENSOR"/>
</dbReference>
<evidence type="ECO:0000256" key="2">
    <source>
        <dbReference type="ARBA" id="ARBA00004651"/>
    </source>
</evidence>
<comment type="caution">
    <text evidence="16">The sequence shown here is derived from an EMBL/GenBank/DDBJ whole genome shotgun (WGS) entry which is preliminary data.</text>
</comment>
<dbReference type="GO" id="GO:0004673">
    <property type="term" value="F:protein histidine kinase activity"/>
    <property type="evidence" value="ECO:0007669"/>
    <property type="project" value="UniProtKB-EC"/>
</dbReference>
<dbReference type="InterPro" id="IPR036097">
    <property type="entry name" value="HisK_dim/P_sf"/>
</dbReference>
<dbReference type="SUPFAM" id="SSF55874">
    <property type="entry name" value="ATPase domain of HSP90 chaperone/DNA topoisomerase II/histidine kinase"/>
    <property type="match status" value="1"/>
</dbReference>
<dbReference type="InterPro" id="IPR050351">
    <property type="entry name" value="BphY/WalK/GraS-like"/>
</dbReference>
<evidence type="ECO:0000256" key="12">
    <source>
        <dbReference type="SAM" id="Phobius"/>
    </source>
</evidence>
<reference evidence="16 17" key="1">
    <citation type="submission" date="2023-07" db="EMBL/GenBank/DDBJ databases">
        <title>Genomic Encyclopedia of Type Strains, Phase IV (KMG-IV): sequencing the most valuable type-strain genomes for metagenomic binning, comparative biology and taxonomic classification.</title>
        <authorList>
            <person name="Goeker M."/>
        </authorList>
    </citation>
    <scope>NUCLEOTIDE SEQUENCE [LARGE SCALE GENOMIC DNA]</scope>
    <source>
        <strain evidence="16 17">DSM 23948</strain>
    </source>
</reference>
<keyword evidence="12" id="KW-0812">Transmembrane</keyword>
<feature type="transmembrane region" description="Helical" evidence="12">
    <location>
        <begin position="163"/>
        <end position="182"/>
    </location>
</feature>
<dbReference type="NCBIfam" id="NF046044">
    <property type="entry name" value="PnpS"/>
    <property type="match status" value="1"/>
</dbReference>
<keyword evidence="10" id="KW-0902">Two-component regulatory system</keyword>
<dbReference type="InterPro" id="IPR004358">
    <property type="entry name" value="Sig_transdc_His_kin-like_C"/>
</dbReference>
<evidence type="ECO:0000256" key="9">
    <source>
        <dbReference type="ARBA" id="ARBA00022840"/>
    </source>
</evidence>
<dbReference type="Gene3D" id="3.30.450.20">
    <property type="entry name" value="PAS domain"/>
    <property type="match status" value="2"/>
</dbReference>
<dbReference type="PROSITE" id="PS50885">
    <property type="entry name" value="HAMP"/>
    <property type="match status" value="1"/>
</dbReference>
<sequence length="595" mass="67559">MTRYRTRLLFGLITLIFIVLIGLGLLLGQLFKSHYVNTYDSRLNKESKIISSFIMESGGIHSFDEEKMNWFSETLNSRIFIVDAKKEMIYDSGNMDDIPDKQHENLIQEILQNMGEESEKAIELGGGHNLHVHWTPIVDNGTLQGYLFVSTKLAEIQRAYQQIWWLLIFSLGAALIVIIILGSRIMVRYTKPIESATKVAIELAKGNYRARTYDDHVSETGMLSSSINILARNLQGMVKANEIQQGRLSALIENMGSGLLLIDSKGQIILLNRTFKEVFHVESSDYIDKLYYQVIEHKEISELIEEIVMTEQKIKRQLHLPIGIERRHFEVYGVPILGVNEEWKGILLVFHDITEIKKLEQVRKDFVANVSHELKTPITSIKGFTETLLDGAKEDKETLDQFLKIVLEESDRLQSLILDLLELSKIEQQGFVLSIRKMNLVQLLQELIIILRRKAEKKGIELVFEGTEKEILIEADYDRLKQVFINIISNAISYTLIGGKVAISIAESQKSVSVSIKDTGIGIAQEEIPRIFERFYRVDKARSRDSGGTGLGLAIVKHLIEAHHGKISVKSTVGEGTMFTIELNKVFSGRTEVEA</sequence>
<dbReference type="InterPro" id="IPR005467">
    <property type="entry name" value="His_kinase_dom"/>
</dbReference>
<dbReference type="InterPro" id="IPR035965">
    <property type="entry name" value="PAS-like_dom_sf"/>
</dbReference>
<keyword evidence="6 16" id="KW-0808">Transferase</keyword>
<keyword evidence="9" id="KW-0067">ATP-binding</keyword>
<dbReference type="Pfam" id="PF00989">
    <property type="entry name" value="PAS"/>
    <property type="match status" value="1"/>
</dbReference>
<evidence type="ECO:0000259" key="14">
    <source>
        <dbReference type="PROSITE" id="PS50112"/>
    </source>
</evidence>
<organism evidence="16 17">
    <name type="scientific">Anoxybacillus andreesenii</name>
    <dbReference type="NCBI Taxonomy" id="1325932"/>
    <lineage>
        <taxon>Bacteria</taxon>
        <taxon>Bacillati</taxon>
        <taxon>Bacillota</taxon>
        <taxon>Bacilli</taxon>
        <taxon>Bacillales</taxon>
        <taxon>Anoxybacillaceae</taxon>
        <taxon>Anoxybacillus</taxon>
    </lineage>
</organism>
<dbReference type="NCBIfam" id="TIGR00229">
    <property type="entry name" value="sensory_box"/>
    <property type="match status" value="1"/>
</dbReference>
<dbReference type="CDD" id="cd00082">
    <property type="entry name" value="HisKA"/>
    <property type="match status" value="1"/>
</dbReference>
<dbReference type="EMBL" id="JAUSTU010000023">
    <property type="protein sequence ID" value="MDQ0157266.1"/>
    <property type="molecule type" value="Genomic_DNA"/>
</dbReference>
<dbReference type="Gene3D" id="3.30.565.10">
    <property type="entry name" value="Histidine kinase-like ATPase, C-terminal domain"/>
    <property type="match status" value="1"/>
</dbReference>
<evidence type="ECO:0000256" key="4">
    <source>
        <dbReference type="ARBA" id="ARBA00022475"/>
    </source>
</evidence>
<evidence type="ECO:0000313" key="16">
    <source>
        <dbReference type="EMBL" id="MDQ0157266.1"/>
    </source>
</evidence>
<dbReference type="SMART" id="SM00388">
    <property type="entry name" value="HisKA"/>
    <property type="match status" value="1"/>
</dbReference>
<dbReference type="Pfam" id="PF16736">
    <property type="entry name" value="sCache_like"/>
    <property type="match status" value="1"/>
</dbReference>
<dbReference type="SUPFAM" id="SSF47384">
    <property type="entry name" value="Homodimeric domain of signal transducing histidine kinase"/>
    <property type="match status" value="1"/>
</dbReference>
<comment type="subcellular location">
    <subcellularLocation>
        <location evidence="2">Cell membrane</location>
        <topology evidence="2">Multi-pass membrane protein</topology>
    </subcellularLocation>
</comment>
<evidence type="ECO:0000313" key="17">
    <source>
        <dbReference type="Proteomes" id="UP001231362"/>
    </source>
</evidence>
<dbReference type="SMART" id="SM00091">
    <property type="entry name" value="PAS"/>
    <property type="match status" value="1"/>
</dbReference>
<feature type="domain" description="PAS" evidence="14">
    <location>
        <begin position="244"/>
        <end position="317"/>
    </location>
</feature>
<feature type="domain" description="HAMP" evidence="15">
    <location>
        <begin position="187"/>
        <end position="239"/>
    </location>
</feature>
<dbReference type="RefSeq" id="WP_307151733.1">
    <property type="nucleotide sequence ID" value="NZ_JAUSTU010000023.1"/>
</dbReference>
<dbReference type="InterPro" id="IPR000014">
    <property type="entry name" value="PAS"/>
</dbReference>
<dbReference type="CDD" id="cd00075">
    <property type="entry name" value="HATPase"/>
    <property type="match status" value="1"/>
</dbReference>
<dbReference type="InterPro" id="IPR003594">
    <property type="entry name" value="HATPase_dom"/>
</dbReference>
<dbReference type="Gene3D" id="1.10.287.130">
    <property type="match status" value="1"/>
</dbReference>
<name>A0ABT9V8I5_9BACL</name>
<keyword evidence="12" id="KW-1133">Transmembrane helix</keyword>
<feature type="domain" description="Histidine kinase" evidence="13">
    <location>
        <begin position="369"/>
        <end position="587"/>
    </location>
</feature>
<keyword evidence="5" id="KW-0597">Phosphoprotein</keyword>
<dbReference type="PANTHER" id="PTHR45453">
    <property type="entry name" value="PHOSPHATE REGULON SENSOR PROTEIN PHOR"/>
    <property type="match status" value="1"/>
</dbReference>
<evidence type="ECO:0000256" key="7">
    <source>
        <dbReference type="ARBA" id="ARBA00022741"/>
    </source>
</evidence>
<dbReference type="InterPro" id="IPR036890">
    <property type="entry name" value="HATPase_C_sf"/>
</dbReference>
<keyword evidence="7" id="KW-0547">Nucleotide-binding</keyword>
<evidence type="ECO:0000259" key="13">
    <source>
        <dbReference type="PROSITE" id="PS50109"/>
    </source>
</evidence>
<dbReference type="InterPro" id="IPR003661">
    <property type="entry name" value="HisK_dim/P_dom"/>
</dbReference>
<keyword evidence="4" id="KW-1003">Cell membrane</keyword>
<dbReference type="InterPro" id="IPR031967">
    <property type="entry name" value="PhoR_single_Cache-like_dom"/>
</dbReference>
<keyword evidence="11 12" id="KW-0472">Membrane</keyword>
<dbReference type="SUPFAM" id="SSF55785">
    <property type="entry name" value="PYP-like sensor domain (PAS domain)"/>
    <property type="match status" value="1"/>
</dbReference>
<dbReference type="SMART" id="SM00387">
    <property type="entry name" value="HATPase_c"/>
    <property type="match status" value="1"/>
</dbReference>
<gene>
    <name evidence="16" type="ORF">J2S07_003595</name>
</gene>